<dbReference type="GO" id="GO:0003677">
    <property type="term" value="F:DNA binding"/>
    <property type="evidence" value="ECO:0007669"/>
    <property type="project" value="UniProtKB-UniRule"/>
</dbReference>
<evidence type="ECO:0000313" key="16">
    <source>
        <dbReference type="EMBL" id="CAH1439283.1"/>
    </source>
</evidence>
<keyword evidence="4" id="KW-0805">Transcription regulation</keyword>
<keyword evidence="7 12" id="KW-0371">Homeobox</keyword>
<gene>
    <name evidence="16" type="ORF">LVIROSA_LOCUS25491</name>
</gene>
<dbReference type="GO" id="GO:0030154">
    <property type="term" value="P:cell differentiation"/>
    <property type="evidence" value="ECO:0007669"/>
    <property type="project" value="UniProtKB-KW"/>
</dbReference>
<reference evidence="16 17" key="1">
    <citation type="submission" date="2022-01" db="EMBL/GenBank/DDBJ databases">
        <authorList>
            <person name="Xiong W."/>
            <person name="Schranz E."/>
        </authorList>
    </citation>
    <scope>NUCLEOTIDE SEQUENCE [LARGE SCALE GENOMIC DNA]</scope>
</reference>
<dbReference type="InterPro" id="IPR009057">
    <property type="entry name" value="Homeodomain-like_sf"/>
</dbReference>
<dbReference type="GO" id="GO:0005634">
    <property type="term" value="C:nucleus"/>
    <property type="evidence" value="ECO:0007669"/>
    <property type="project" value="UniProtKB-SubCell"/>
</dbReference>
<dbReference type="InterPro" id="IPR001356">
    <property type="entry name" value="HD"/>
</dbReference>
<organism evidence="16 17">
    <name type="scientific">Lactuca virosa</name>
    <dbReference type="NCBI Taxonomy" id="75947"/>
    <lineage>
        <taxon>Eukaryota</taxon>
        <taxon>Viridiplantae</taxon>
        <taxon>Streptophyta</taxon>
        <taxon>Embryophyta</taxon>
        <taxon>Tracheophyta</taxon>
        <taxon>Spermatophyta</taxon>
        <taxon>Magnoliopsida</taxon>
        <taxon>eudicotyledons</taxon>
        <taxon>Gunneridae</taxon>
        <taxon>Pentapetalae</taxon>
        <taxon>asterids</taxon>
        <taxon>campanulids</taxon>
        <taxon>Asterales</taxon>
        <taxon>Asteraceae</taxon>
        <taxon>Cichorioideae</taxon>
        <taxon>Cichorieae</taxon>
        <taxon>Lactucinae</taxon>
        <taxon>Lactuca</taxon>
    </lineage>
</organism>
<dbReference type="SMART" id="SM00389">
    <property type="entry name" value="HOX"/>
    <property type="match status" value="1"/>
</dbReference>
<dbReference type="PANTHER" id="PTHR46998:SF2">
    <property type="entry name" value="WUSCHEL-RELATED HOMEOBOX 11"/>
    <property type="match status" value="1"/>
</dbReference>
<evidence type="ECO:0000256" key="14">
    <source>
        <dbReference type="SAM" id="MobiDB-lite"/>
    </source>
</evidence>
<keyword evidence="5" id="KW-0287">Flowering</keyword>
<dbReference type="InterPro" id="IPR044558">
    <property type="entry name" value="WOX11-like"/>
</dbReference>
<keyword evidence="17" id="KW-1185">Reference proteome</keyword>
<dbReference type="Proteomes" id="UP001157418">
    <property type="component" value="Unassembled WGS sequence"/>
</dbReference>
<keyword evidence="3" id="KW-0221">Differentiation</keyword>
<evidence type="ECO:0000256" key="7">
    <source>
        <dbReference type="ARBA" id="ARBA00023155"/>
    </source>
</evidence>
<evidence type="ECO:0000256" key="10">
    <source>
        <dbReference type="ARBA" id="ARBA00024040"/>
    </source>
</evidence>
<evidence type="ECO:0000256" key="8">
    <source>
        <dbReference type="ARBA" id="ARBA00023163"/>
    </source>
</evidence>
<keyword evidence="9 12" id="KW-0539">Nucleus</keyword>
<dbReference type="PANTHER" id="PTHR46998">
    <property type="entry name" value="WUSCHEL-RELATED HOMEOBOX 11"/>
    <property type="match status" value="1"/>
</dbReference>
<feature type="DNA-binding region" description="Homeobox" evidence="12">
    <location>
        <begin position="25"/>
        <end position="89"/>
    </location>
</feature>
<evidence type="ECO:0000256" key="5">
    <source>
        <dbReference type="ARBA" id="ARBA00023089"/>
    </source>
</evidence>
<evidence type="ECO:0000256" key="11">
    <source>
        <dbReference type="ARBA" id="ARBA00068485"/>
    </source>
</evidence>
<protein>
    <recommendedName>
        <fullName evidence="11">Protein WUSCHEL</fullName>
    </recommendedName>
</protein>
<dbReference type="SUPFAM" id="SSF46689">
    <property type="entry name" value="Homeodomain-like"/>
    <property type="match status" value="1"/>
</dbReference>
<comment type="caution">
    <text evidence="16">The sequence shown here is derived from an EMBL/GenBank/DDBJ whole genome shotgun (WGS) entry which is preliminary data.</text>
</comment>
<keyword evidence="8" id="KW-0804">Transcription</keyword>
<name>A0AAU9NN25_9ASTR</name>
<accession>A0AAU9NN25</accession>
<proteinExistence type="inferred from homology"/>
<evidence type="ECO:0000256" key="6">
    <source>
        <dbReference type="ARBA" id="ARBA00023125"/>
    </source>
</evidence>
<feature type="region of interest" description="Disordered" evidence="14">
    <location>
        <begin position="1"/>
        <end position="28"/>
    </location>
</feature>
<evidence type="ECO:0000256" key="13">
    <source>
        <dbReference type="RuleBase" id="RU000682"/>
    </source>
</evidence>
<dbReference type="EMBL" id="CAKMRJ010004647">
    <property type="protein sequence ID" value="CAH1439283.1"/>
    <property type="molecule type" value="Genomic_DNA"/>
</dbReference>
<dbReference type="Pfam" id="PF00046">
    <property type="entry name" value="Homeodomain"/>
    <property type="match status" value="1"/>
</dbReference>
<evidence type="ECO:0000256" key="3">
    <source>
        <dbReference type="ARBA" id="ARBA00022782"/>
    </source>
</evidence>
<dbReference type="Gene3D" id="1.10.10.60">
    <property type="entry name" value="Homeodomain-like"/>
    <property type="match status" value="1"/>
</dbReference>
<keyword evidence="2" id="KW-0217">Developmental protein</keyword>
<sequence length="274" mass="30213">MEDQAQTQVPTPSSPRSQCLERNEPVRSRWTPKPEQILILESIFNSGMVNPPKEETVKIRKLLEKFGSVGDANVFYWFQNRRSRSRRRQRQIQASLVSSGASLEQHQQQQLPMLTRCVSGGGGAIEYQDTAYTTPTPVFHIQQPSFFSLAVSSSLSSSPSSSSSSRLGGSDEIYSLSGQSSSFHEQNTPMPSSFQQLDTSKVHYEFGLGVMITVFINGVPTEVESGPVNMKAMFGEDNLMLVHSSGVALPLDEFGVLVPGLQHGESYFLVSKLC</sequence>
<evidence type="ECO:0000256" key="1">
    <source>
        <dbReference type="ARBA" id="ARBA00004123"/>
    </source>
</evidence>
<evidence type="ECO:0000256" key="4">
    <source>
        <dbReference type="ARBA" id="ARBA00023015"/>
    </source>
</evidence>
<evidence type="ECO:0000313" key="17">
    <source>
        <dbReference type="Proteomes" id="UP001157418"/>
    </source>
</evidence>
<dbReference type="AlphaFoldDB" id="A0AAU9NN25"/>
<dbReference type="GO" id="GO:0003700">
    <property type="term" value="F:DNA-binding transcription factor activity"/>
    <property type="evidence" value="ECO:0007669"/>
    <property type="project" value="InterPro"/>
</dbReference>
<evidence type="ECO:0000256" key="9">
    <source>
        <dbReference type="ARBA" id="ARBA00023242"/>
    </source>
</evidence>
<evidence type="ECO:0000256" key="2">
    <source>
        <dbReference type="ARBA" id="ARBA00022473"/>
    </source>
</evidence>
<dbReference type="GO" id="GO:0009908">
    <property type="term" value="P:flower development"/>
    <property type="evidence" value="ECO:0007669"/>
    <property type="project" value="UniProtKB-KW"/>
</dbReference>
<keyword evidence="6 12" id="KW-0238">DNA-binding</keyword>
<comment type="similarity">
    <text evidence="10">Belongs to the WUS homeobox family.</text>
</comment>
<evidence type="ECO:0000259" key="15">
    <source>
        <dbReference type="PROSITE" id="PS50071"/>
    </source>
</evidence>
<dbReference type="GO" id="GO:0048830">
    <property type="term" value="P:adventitious root development"/>
    <property type="evidence" value="ECO:0007669"/>
    <property type="project" value="InterPro"/>
</dbReference>
<dbReference type="FunFam" id="1.10.10.60:FF:000118">
    <property type="entry name" value="WUSCHEL-related homeobox 11"/>
    <property type="match status" value="1"/>
</dbReference>
<dbReference type="PROSITE" id="PS50071">
    <property type="entry name" value="HOMEOBOX_2"/>
    <property type="match status" value="1"/>
</dbReference>
<feature type="compositionally biased region" description="Polar residues" evidence="14">
    <location>
        <begin position="1"/>
        <end position="17"/>
    </location>
</feature>
<feature type="domain" description="Homeobox" evidence="15">
    <location>
        <begin position="23"/>
        <end position="88"/>
    </location>
</feature>
<evidence type="ECO:0000256" key="12">
    <source>
        <dbReference type="PROSITE-ProRule" id="PRU00108"/>
    </source>
</evidence>
<comment type="subcellular location">
    <subcellularLocation>
        <location evidence="1 12 13">Nucleus</location>
    </subcellularLocation>
</comment>